<name>A0A6A6H989_VIRVR</name>
<feature type="transmembrane region" description="Helical" evidence="7">
    <location>
        <begin position="12"/>
        <end position="32"/>
    </location>
</feature>
<evidence type="ECO:0000256" key="3">
    <source>
        <dbReference type="ARBA" id="ARBA00022989"/>
    </source>
</evidence>
<evidence type="ECO:0000313" key="10">
    <source>
        <dbReference type="Proteomes" id="UP000800092"/>
    </source>
</evidence>
<organism evidence="9 10">
    <name type="scientific">Viridothelium virens</name>
    <name type="common">Speckled blister lichen</name>
    <name type="synonym">Trypethelium virens</name>
    <dbReference type="NCBI Taxonomy" id="1048519"/>
    <lineage>
        <taxon>Eukaryota</taxon>
        <taxon>Fungi</taxon>
        <taxon>Dikarya</taxon>
        <taxon>Ascomycota</taxon>
        <taxon>Pezizomycotina</taxon>
        <taxon>Dothideomycetes</taxon>
        <taxon>Dothideomycetes incertae sedis</taxon>
        <taxon>Trypetheliales</taxon>
        <taxon>Trypetheliaceae</taxon>
        <taxon>Viridothelium</taxon>
    </lineage>
</organism>
<dbReference type="Pfam" id="PF20684">
    <property type="entry name" value="Fung_rhodopsin"/>
    <property type="match status" value="1"/>
</dbReference>
<feature type="transmembrane region" description="Helical" evidence="7">
    <location>
        <begin position="179"/>
        <end position="199"/>
    </location>
</feature>
<evidence type="ECO:0000256" key="7">
    <source>
        <dbReference type="SAM" id="Phobius"/>
    </source>
</evidence>
<evidence type="ECO:0000256" key="1">
    <source>
        <dbReference type="ARBA" id="ARBA00004141"/>
    </source>
</evidence>
<dbReference type="EMBL" id="ML991797">
    <property type="protein sequence ID" value="KAF2234615.1"/>
    <property type="molecule type" value="Genomic_DNA"/>
</dbReference>
<evidence type="ECO:0000256" key="5">
    <source>
        <dbReference type="ARBA" id="ARBA00038359"/>
    </source>
</evidence>
<evidence type="ECO:0000256" key="6">
    <source>
        <dbReference type="SAM" id="MobiDB-lite"/>
    </source>
</evidence>
<feature type="transmembrane region" description="Helical" evidence="7">
    <location>
        <begin position="255"/>
        <end position="275"/>
    </location>
</feature>
<evidence type="ECO:0000259" key="8">
    <source>
        <dbReference type="Pfam" id="PF20684"/>
    </source>
</evidence>
<feature type="transmembrane region" description="Helical" evidence="7">
    <location>
        <begin position="53"/>
        <end position="74"/>
    </location>
</feature>
<dbReference type="InterPro" id="IPR052337">
    <property type="entry name" value="SAT4-like"/>
</dbReference>
<sequence>MASSPPPDTNLGPVVLGITWAFASLSIITVAARLYVRTRLRPGNLGWDDWTMFAAFLLSLADAVFEIVLVNHGIGRHINYVSPGDLPVLAKVTLISSLVNTLGIMIVKISVCLFLLRMVRRARYSVLWLVYANLVILVPFTIATIIIDLVQCRPIEGYWNKSIDAKCISPDTINVILKVQSGLGVVTDFLTATIALFVISKLQMRKSEKITVSIILGLGYLVAVCSIVKTVTIKWTPKDYTWDNVPVSISGNVEFFGGIIVACIPTLRPLFPIFASKLPSLPSLRTNRTARNHPGQPSSTKLRSYTNSSEGNHQRSTSEEELVLNSPDGKIRKTTEVEVARSNSGGSVYHGHAV</sequence>
<evidence type="ECO:0000256" key="4">
    <source>
        <dbReference type="ARBA" id="ARBA00023136"/>
    </source>
</evidence>
<proteinExistence type="inferred from homology"/>
<reference evidence="9" key="1">
    <citation type="journal article" date="2020" name="Stud. Mycol.">
        <title>101 Dothideomycetes genomes: a test case for predicting lifestyles and emergence of pathogens.</title>
        <authorList>
            <person name="Haridas S."/>
            <person name="Albert R."/>
            <person name="Binder M."/>
            <person name="Bloem J."/>
            <person name="Labutti K."/>
            <person name="Salamov A."/>
            <person name="Andreopoulos B."/>
            <person name="Baker S."/>
            <person name="Barry K."/>
            <person name="Bills G."/>
            <person name="Bluhm B."/>
            <person name="Cannon C."/>
            <person name="Castanera R."/>
            <person name="Culley D."/>
            <person name="Daum C."/>
            <person name="Ezra D."/>
            <person name="Gonzalez J."/>
            <person name="Henrissat B."/>
            <person name="Kuo A."/>
            <person name="Liang C."/>
            <person name="Lipzen A."/>
            <person name="Lutzoni F."/>
            <person name="Magnuson J."/>
            <person name="Mondo S."/>
            <person name="Nolan M."/>
            <person name="Ohm R."/>
            <person name="Pangilinan J."/>
            <person name="Park H.-J."/>
            <person name="Ramirez L."/>
            <person name="Alfaro M."/>
            <person name="Sun H."/>
            <person name="Tritt A."/>
            <person name="Yoshinaga Y."/>
            <person name="Zwiers L.-H."/>
            <person name="Turgeon B."/>
            <person name="Goodwin S."/>
            <person name="Spatafora J."/>
            <person name="Crous P."/>
            <person name="Grigoriev I."/>
        </authorList>
    </citation>
    <scope>NUCLEOTIDE SEQUENCE</scope>
    <source>
        <strain evidence="9">Tuck. ex Michener</strain>
    </source>
</reference>
<dbReference type="GO" id="GO:0016020">
    <property type="term" value="C:membrane"/>
    <property type="evidence" value="ECO:0007669"/>
    <property type="project" value="UniProtKB-SubCell"/>
</dbReference>
<gene>
    <name evidence="9" type="ORF">EV356DRAFT_501509</name>
</gene>
<keyword evidence="3 7" id="KW-1133">Transmembrane helix</keyword>
<protein>
    <recommendedName>
        <fullName evidence="8">Rhodopsin domain-containing protein</fullName>
    </recommendedName>
</protein>
<accession>A0A6A6H989</accession>
<dbReference type="Proteomes" id="UP000800092">
    <property type="component" value="Unassembled WGS sequence"/>
</dbReference>
<keyword evidence="2 7" id="KW-0812">Transmembrane</keyword>
<feature type="compositionally biased region" description="Polar residues" evidence="6">
    <location>
        <begin position="285"/>
        <end position="311"/>
    </location>
</feature>
<feature type="transmembrane region" description="Helical" evidence="7">
    <location>
        <begin position="128"/>
        <end position="150"/>
    </location>
</feature>
<feature type="transmembrane region" description="Helical" evidence="7">
    <location>
        <begin position="211"/>
        <end position="235"/>
    </location>
</feature>
<dbReference type="PANTHER" id="PTHR33048">
    <property type="entry name" value="PTH11-LIKE INTEGRAL MEMBRANE PROTEIN (AFU_ORTHOLOGUE AFUA_5G11245)"/>
    <property type="match status" value="1"/>
</dbReference>
<dbReference type="PANTHER" id="PTHR33048:SF47">
    <property type="entry name" value="INTEGRAL MEMBRANE PROTEIN-RELATED"/>
    <property type="match status" value="1"/>
</dbReference>
<feature type="transmembrane region" description="Helical" evidence="7">
    <location>
        <begin position="94"/>
        <end position="116"/>
    </location>
</feature>
<dbReference type="AlphaFoldDB" id="A0A6A6H989"/>
<feature type="region of interest" description="Disordered" evidence="6">
    <location>
        <begin position="285"/>
        <end position="332"/>
    </location>
</feature>
<comment type="subcellular location">
    <subcellularLocation>
        <location evidence="1">Membrane</location>
        <topology evidence="1">Multi-pass membrane protein</topology>
    </subcellularLocation>
</comment>
<dbReference type="OrthoDB" id="3934549at2759"/>
<keyword evidence="4 7" id="KW-0472">Membrane</keyword>
<comment type="similarity">
    <text evidence="5">Belongs to the SAT4 family.</text>
</comment>
<feature type="domain" description="Rhodopsin" evidence="8">
    <location>
        <begin position="32"/>
        <end position="271"/>
    </location>
</feature>
<evidence type="ECO:0000313" key="9">
    <source>
        <dbReference type="EMBL" id="KAF2234615.1"/>
    </source>
</evidence>
<keyword evidence="10" id="KW-1185">Reference proteome</keyword>
<dbReference type="InterPro" id="IPR049326">
    <property type="entry name" value="Rhodopsin_dom_fungi"/>
</dbReference>
<evidence type="ECO:0000256" key="2">
    <source>
        <dbReference type="ARBA" id="ARBA00022692"/>
    </source>
</evidence>